<gene>
    <name evidence="1" type="ORF">D5086_011493</name>
</gene>
<proteinExistence type="predicted"/>
<reference evidence="1 2" key="1">
    <citation type="journal article" date="2024" name="Plant Biotechnol. J.">
        <title>Genome and CRISPR/Cas9 system of a widespread forest tree (Populus alba) in the world.</title>
        <authorList>
            <person name="Liu Y.J."/>
            <person name="Jiang P.F."/>
            <person name="Han X.M."/>
            <person name="Li X.Y."/>
            <person name="Wang H.M."/>
            <person name="Wang Y.J."/>
            <person name="Wang X.X."/>
            <person name="Zeng Q.Y."/>
        </authorList>
    </citation>
    <scope>NUCLEOTIDE SEQUENCE [LARGE SCALE GENOMIC DNA]</scope>
    <source>
        <strain evidence="2">cv. PAL-ZL1</strain>
    </source>
</reference>
<evidence type="ECO:0000313" key="1">
    <source>
        <dbReference type="EMBL" id="KAL3592853.1"/>
    </source>
</evidence>
<protein>
    <submittedName>
        <fullName evidence="1">Uncharacterized protein</fullName>
    </submittedName>
</protein>
<comment type="caution">
    <text evidence="1">The sequence shown here is derived from an EMBL/GenBank/DDBJ whole genome shotgun (WGS) entry which is preliminary data.</text>
</comment>
<sequence>MSFEEDDESFEHTLLVVREVSVYKIPPRSTAGGYKCGEWLQSDKIWSGRLRVEGETIRINVKPKPSAGAGMLSAAGLSGGVSTTGKPKPLAIAPPPTGVGKLRSPLPPPPNDPAAARMTAGNHSGIGLKVPPKESTRWSTDSLSDLSPLERNLPSTTSGSTKTTASGWAAF</sequence>
<keyword evidence="2" id="KW-1185">Reference proteome</keyword>
<accession>A0ACC4CCE1</accession>
<dbReference type="Proteomes" id="UP000309997">
    <property type="component" value="Unassembled WGS sequence"/>
</dbReference>
<evidence type="ECO:0000313" key="2">
    <source>
        <dbReference type="Proteomes" id="UP000309997"/>
    </source>
</evidence>
<name>A0ACC4CCE1_POPAL</name>
<dbReference type="EMBL" id="RCHU02000005">
    <property type="protein sequence ID" value="KAL3592853.1"/>
    <property type="molecule type" value="Genomic_DNA"/>
</dbReference>
<organism evidence="1 2">
    <name type="scientific">Populus alba</name>
    <name type="common">White poplar</name>
    <dbReference type="NCBI Taxonomy" id="43335"/>
    <lineage>
        <taxon>Eukaryota</taxon>
        <taxon>Viridiplantae</taxon>
        <taxon>Streptophyta</taxon>
        <taxon>Embryophyta</taxon>
        <taxon>Tracheophyta</taxon>
        <taxon>Spermatophyta</taxon>
        <taxon>Magnoliopsida</taxon>
        <taxon>eudicotyledons</taxon>
        <taxon>Gunneridae</taxon>
        <taxon>Pentapetalae</taxon>
        <taxon>rosids</taxon>
        <taxon>fabids</taxon>
        <taxon>Malpighiales</taxon>
        <taxon>Salicaceae</taxon>
        <taxon>Saliceae</taxon>
        <taxon>Populus</taxon>
    </lineage>
</organism>